<sequence>MLGSVSVRRLRHVTLHVHVLECRCLVNFFHPPRLLRGMDCCRIRELLLFMLSFVLFLKEVAFLGVTQLTVVKINDDSLNFGENWLRATEKVERKTHLVANSCAGPIELAKRKG</sequence>
<keyword evidence="1" id="KW-0472">Membrane</keyword>
<reference evidence="2 3" key="1">
    <citation type="submission" date="2019-05" db="EMBL/GenBank/DDBJ databases">
        <title>Another draft genome of Portunus trituberculatus and its Hox gene families provides insights of decapod evolution.</title>
        <authorList>
            <person name="Jeong J.-H."/>
            <person name="Song I."/>
            <person name="Kim S."/>
            <person name="Choi T."/>
            <person name="Kim D."/>
            <person name="Ryu S."/>
            <person name="Kim W."/>
        </authorList>
    </citation>
    <scope>NUCLEOTIDE SEQUENCE [LARGE SCALE GENOMIC DNA]</scope>
    <source>
        <tissue evidence="2">Muscle</tissue>
    </source>
</reference>
<protein>
    <submittedName>
        <fullName evidence="2">Uncharacterized protein</fullName>
    </submittedName>
</protein>
<proteinExistence type="predicted"/>
<evidence type="ECO:0000313" key="3">
    <source>
        <dbReference type="Proteomes" id="UP000324222"/>
    </source>
</evidence>
<feature type="transmembrane region" description="Helical" evidence="1">
    <location>
        <begin position="46"/>
        <end position="65"/>
    </location>
</feature>
<dbReference type="EMBL" id="VSRR010003479">
    <property type="protein sequence ID" value="MPC36304.1"/>
    <property type="molecule type" value="Genomic_DNA"/>
</dbReference>
<accession>A0A5B7EVE2</accession>
<evidence type="ECO:0000313" key="2">
    <source>
        <dbReference type="EMBL" id="MPC36304.1"/>
    </source>
</evidence>
<comment type="caution">
    <text evidence="2">The sequence shown here is derived from an EMBL/GenBank/DDBJ whole genome shotgun (WGS) entry which is preliminary data.</text>
</comment>
<organism evidence="2 3">
    <name type="scientific">Portunus trituberculatus</name>
    <name type="common">Swimming crab</name>
    <name type="synonym">Neptunus trituberculatus</name>
    <dbReference type="NCBI Taxonomy" id="210409"/>
    <lineage>
        <taxon>Eukaryota</taxon>
        <taxon>Metazoa</taxon>
        <taxon>Ecdysozoa</taxon>
        <taxon>Arthropoda</taxon>
        <taxon>Crustacea</taxon>
        <taxon>Multicrustacea</taxon>
        <taxon>Malacostraca</taxon>
        <taxon>Eumalacostraca</taxon>
        <taxon>Eucarida</taxon>
        <taxon>Decapoda</taxon>
        <taxon>Pleocyemata</taxon>
        <taxon>Brachyura</taxon>
        <taxon>Eubrachyura</taxon>
        <taxon>Portunoidea</taxon>
        <taxon>Portunidae</taxon>
        <taxon>Portuninae</taxon>
        <taxon>Portunus</taxon>
    </lineage>
</organism>
<keyword evidence="1" id="KW-1133">Transmembrane helix</keyword>
<keyword evidence="3" id="KW-1185">Reference proteome</keyword>
<keyword evidence="1" id="KW-0812">Transmembrane</keyword>
<gene>
    <name evidence="2" type="ORF">E2C01_029758</name>
</gene>
<evidence type="ECO:0000256" key="1">
    <source>
        <dbReference type="SAM" id="Phobius"/>
    </source>
</evidence>
<dbReference type="Proteomes" id="UP000324222">
    <property type="component" value="Unassembled WGS sequence"/>
</dbReference>
<dbReference type="AlphaFoldDB" id="A0A5B7EVE2"/>
<name>A0A5B7EVE2_PORTR</name>